<dbReference type="InterPro" id="IPR008250">
    <property type="entry name" value="ATPase_P-typ_transduc_dom_A_sf"/>
</dbReference>
<evidence type="ECO:0000256" key="7">
    <source>
        <dbReference type="ARBA" id="ARBA00022967"/>
    </source>
</evidence>
<dbReference type="EMBL" id="PFPL01000030">
    <property type="protein sequence ID" value="PIZ96282.1"/>
    <property type="molecule type" value="Genomic_DNA"/>
</dbReference>
<dbReference type="PANTHER" id="PTHR43294">
    <property type="entry name" value="SODIUM/POTASSIUM-TRANSPORTING ATPASE SUBUNIT ALPHA"/>
    <property type="match status" value="1"/>
</dbReference>
<dbReference type="Pfam" id="PF00122">
    <property type="entry name" value="E1-E2_ATPase"/>
    <property type="match status" value="1"/>
</dbReference>
<dbReference type="InterPro" id="IPR059000">
    <property type="entry name" value="ATPase_P-type_domA"/>
</dbReference>
<feature type="transmembrane region" description="Helical" evidence="10">
    <location>
        <begin position="758"/>
        <end position="781"/>
    </location>
</feature>
<dbReference type="PROSITE" id="PS00154">
    <property type="entry name" value="ATPASE_E1_E2"/>
    <property type="match status" value="1"/>
</dbReference>
<organism evidence="12 13">
    <name type="scientific">Candidatus Magasanikbacteria bacterium CG_4_10_14_0_2_um_filter_33_14</name>
    <dbReference type="NCBI Taxonomy" id="1974636"/>
    <lineage>
        <taxon>Bacteria</taxon>
        <taxon>Candidatus Magasanikiibacteriota</taxon>
    </lineage>
</organism>
<evidence type="ECO:0000313" key="13">
    <source>
        <dbReference type="Proteomes" id="UP000231453"/>
    </source>
</evidence>
<keyword evidence="7" id="KW-1278">Translocase</keyword>
<dbReference type="Gene3D" id="1.20.1110.10">
    <property type="entry name" value="Calcium-transporting ATPase, transmembrane domain"/>
    <property type="match status" value="1"/>
</dbReference>
<dbReference type="SFLD" id="SFLDG00002">
    <property type="entry name" value="C1.7:_P-type_atpase_like"/>
    <property type="match status" value="1"/>
</dbReference>
<dbReference type="PRINTS" id="PR00119">
    <property type="entry name" value="CATATPASE"/>
</dbReference>
<dbReference type="InterPro" id="IPR018303">
    <property type="entry name" value="ATPase_P-typ_P_site"/>
</dbReference>
<evidence type="ECO:0000256" key="8">
    <source>
        <dbReference type="ARBA" id="ARBA00022989"/>
    </source>
</evidence>
<comment type="subcellular location">
    <subcellularLocation>
        <location evidence="1">Cell membrane</location>
        <topology evidence="1">Multi-pass membrane protein</topology>
    </subcellularLocation>
</comment>
<dbReference type="SFLD" id="SFLDS00003">
    <property type="entry name" value="Haloacid_Dehalogenase"/>
    <property type="match status" value="1"/>
</dbReference>
<dbReference type="GO" id="GO:0005524">
    <property type="term" value="F:ATP binding"/>
    <property type="evidence" value="ECO:0007669"/>
    <property type="project" value="UniProtKB-KW"/>
</dbReference>
<dbReference type="InterPro" id="IPR044492">
    <property type="entry name" value="P_typ_ATPase_HD_dom"/>
</dbReference>
<evidence type="ECO:0000256" key="3">
    <source>
        <dbReference type="ARBA" id="ARBA00022475"/>
    </source>
</evidence>
<proteinExistence type="inferred from homology"/>
<feature type="transmembrane region" description="Helical" evidence="10">
    <location>
        <begin position="244"/>
        <end position="265"/>
    </location>
</feature>
<comment type="similarity">
    <text evidence="2">Belongs to the cation transport ATPase (P-type) (TC 3.A.3) family. Type IIA subfamily.</text>
</comment>
<name>A0A2M7VB78_9BACT</name>
<gene>
    <name evidence="12" type="ORF">COX80_01735</name>
</gene>
<dbReference type="InterPro" id="IPR023299">
    <property type="entry name" value="ATPase_P-typ_cyto_dom_N"/>
</dbReference>
<feature type="transmembrane region" description="Helical" evidence="10">
    <location>
        <begin position="787"/>
        <end position="806"/>
    </location>
</feature>
<sequence>MEKYHEDSISQVFSKLQSSEVGLSSTETTKRLEANGGNILPNSKIKMTKAKIFMNQWKSPLILILVVAGVISGALLEYTDMIVIFVTVFVNVGIGYVQEYKADEALNSLHSFVKYNCLVVRNGQKMLVPSQEIVVGDIMLLDAGSKIQADGRIIKSNDLQVSEAALTGESAVVDKNNKKVDGDISLANRTNMVYSATTVNNGNAMVIVTSTGAETEIGKIATLVKDTTQAQTPLQNQLKKMSQIIGAVVVVIAILIFALGVWWNSGSYDLLQMFETAVAVAVAAIPEGLVISVTVILAIGMQHILKRRALVRKLISAETLGSVSVICTDKTGTLTEGKMRLVNLITSSNELSQDEIELLDFADKNFQDEKMILQVGVLCNDSFLENGEAKEKDWNFVGDTTDSAFVYFGKKFGLDKQILENELRRVAEIPFDSKNKFMLTLHENTSSNDLYIKGSFESVFDKAKFYYEKGKIKKLDKKMKEWFIKQENILTEKGLRVLALAYKEVDKKTKTIGKKDVNDFVFLGLIALSDPLRVEAKETILLAREAGIKTIMITGDNPKTAQFIAKELGIASKKENIITGQELEKISDEELSRRIDNLFIFARVDPKHKIRIVEVLQRKGEVVAMTGDGVNDAPALKGANIGIALGSGTDVSKDIADLVLTDDNFSTIVEAVEEGRHIYKNIKKVILYLLSGSFTEMILIGGSILLGLPLALLPTQILWVNLIEGSFPNMALAFDKETDDIMKDKPRAKNAFIIDKEMTTMIATIGIVSNLVLFSLFWYYLQIGTNIEVVRTIMFVGLGIDSLLYIYSVRSMKKHIWQMSFVDNKYLTGAVLFGWFLLVSAVYFPPFQKLLQTTSLGWNYWLVLFLFGLLNITIIEVIKGIFLFKDKESSVKI</sequence>
<feature type="transmembrane region" description="Helical" evidence="10">
    <location>
        <begin position="57"/>
        <end position="75"/>
    </location>
</feature>
<evidence type="ECO:0000256" key="10">
    <source>
        <dbReference type="SAM" id="Phobius"/>
    </source>
</evidence>
<evidence type="ECO:0000256" key="2">
    <source>
        <dbReference type="ARBA" id="ARBA00005675"/>
    </source>
</evidence>
<evidence type="ECO:0000256" key="1">
    <source>
        <dbReference type="ARBA" id="ARBA00004651"/>
    </source>
</evidence>
<keyword evidence="9 10" id="KW-0472">Membrane</keyword>
<comment type="caution">
    <text evidence="12">The sequence shown here is derived from an EMBL/GenBank/DDBJ whole genome shotgun (WGS) entry which is preliminary data.</text>
</comment>
<keyword evidence="5" id="KW-0547">Nucleotide-binding</keyword>
<feature type="transmembrane region" description="Helical" evidence="10">
    <location>
        <begin position="826"/>
        <end position="846"/>
    </location>
</feature>
<keyword evidence="6" id="KW-0067">ATP-binding</keyword>
<accession>A0A2M7VB78</accession>
<dbReference type="Gene3D" id="3.40.1110.10">
    <property type="entry name" value="Calcium-transporting ATPase, cytoplasmic domain N"/>
    <property type="match status" value="1"/>
</dbReference>
<evidence type="ECO:0000256" key="9">
    <source>
        <dbReference type="ARBA" id="ARBA00023136"/>
    </source>
</evidence>
<evidence type="ECO:0000256" key="6">
    <source>
        <dbReference type="ARBA" id="ARBA00022840"/>
    </source>
</evidence>
<dbReference type="InterPro" id="IPR006068">
    <property type="entry name" value="ATPase_P-typ_cation-transptr_C"/>
</dbReference>
<keyword evidence="8 10" id="KW-1133">Transmembrane helix</keyword>
<evidence type="ECO:0000259" key="11">
    <source>
        <dbReference type="SMART" id="SM00831"/>
    </source>
</evidence>
<feature type="transmembrane region" description="Helical" evidence="10">
    <location>
        <begin position="717"/>
        <end position="737"/>
    </location>
</feature>
<dbReference type="PANTHER" id="PTHR43294:SF21">
    <property type="entry name" value="CATION TRANSPORTING ATPASE"/>
    <property type="match status" value="1"/>
</dbReference>
<dbReference type="SUPFAM" id="SSF81653">
    <property type="entry name" value="Calcium ATPase, transduction domain A"/>
    <property type="match status" value="1"/>
</dbReference>
<dbReference type="Gene3D" id="3.40.50.1000">
    <property type="entry name" value="HAD superfamily/HAD-like"/>
    <property type="match status" value="1"/>
</dbReference>
<dbReference type="Gene3D" id="2.70.150.10">
    <property type="entry name" value="Calcium-transporting ATPase, cytoplasmic transduction domain A"/>
    <property type="match status" value="1"/>
</dbReference>
<keyword evidence="3" id="KW-1003">Cell membrane</keyword>
<dbReference type="Pfam" id="PF08282">
    <property type="entry name" value="Hydrolase_3"/>
    <property type="match status" value="1"/>
</dbReference>
<dbReference type="GO" id="GO:0005886">
    <property type="term" value="C:plasma membrane"/>
    <property type="evidence" value="ECO:0007669"/>
    <property type="project" value="UniProtKB-SubCell"/>
</dbReference>
<dbReference type="Proteomes" id="UP000231453">
    <property type="component" value="Unassembled WGS sequence"/>
</dbReference>
<dbReference type="Pfam" id="PF00689">
    <property type="entry name" value="Cation_ATPase_C"/>
    <property type="match status" value="1"/>
</dbReference>
<dbReference type="InterPro" id="IPR023214">
    <property type="entry name" value="HAD_sf"/>
</dbReference>
<dbReference type="SFLD" id="SFLDF00027">
    <property type="entry name" value="p-type_atpase"/>
    <property type="match status" value="1"/>
</dbReference>
<keyword evidence="4 10" id="KW-0812">Transmembrane</keyword>
<dbReference type="Pfam" id="PF13246">
    <property type="entry name" value="Cation_ATPase"/>
    <property type="match status" value="1"/>
</dbReference>
<evidence type="ECO:0000313" key="12">
    <source>
        <dbReference type="EMBL" id="PIZ96282.1"/>
    </source>
</evidence>
<evidence type="ECO:0000256" key="4">
    <source>
        <dbReference type="ARBA" id="ARBA00022692"/>
    </source>
</evidence>
<dbReference type="InterPro" id="IPR036412">
    <property type="entry name" value="HAD-like_sf"/>
</dbReference>
<dbReference type="InterPro" id="IPR001757">
    <property type="entry name" value="P_typ_ATPase"/>
</dbReference>
<dbReference type="SMART" id="SM00831">
    <property type="entry name" value="Cation_ATPase_N"/>
    <property type="match status" value="1"/>
</dbReference>
<dbReference type="PRINTS" id="PR00120">
    <property type="entry name" value="HATPASE"/>
</dbReference>
<feature type="transmembrane region" description="Helical" evidence="10">
    <location>
        <begin position="685"/>
        <end position="711"/>
    </location>
</feature>
<reference evidence="13" key="1">
    <citation type="submission" date="2017-09" db="EMBL/GenBank/DDBJ databases">
        <title>Depth-based differentiation of microbial function through sediment-hosted aquifers and enrichment of novel symbionts in the deep terrestrial subsurface.</title>
        <authorList>
            <person name="Probst A.J."/>
            <person name="Ladd B."/>
            <person name="Jarett J.K."/>
            <person name="Geller-Mcgrath D.E."/>
            <person name="Sieber C.M.K."/>
            <person name="Emerson J.B."/>
            <person name="Anantharaman K."/>
            <person name="Thomas B.C."/>
            <person name="Malmstrom R."/>
            <person name="Stieglmeier M."/>
            <person name="Klingl A."/>
            <person name="Woyke T."/>
            <person name="Ryan C.M."/>
            <person name="Banfield J.F."/>
        </authorList>
    </citation>
    <scope>NUCLEOTIDE SEQUENCE [LARGE SCALE GENOMIC DNA]</scope>
</reference>
<dbReference type="AlphaFoldDB" id="A0A2M7VB78"/>
<evidence type="ECO:0000256" key="5">
    <source>
        <dbReference type="ARBA" id="ARBA00022741"/>
    </source>
</evidence>
<dbReference type="SUPFAM" id="SSF81665">
    <property type="entry name" value="Calcium ATPase, transmembrane domain M"/>
    <property type="match status" value="1"/>
</dbReference>
<dbReference type="InterPro" id="IPR023298">
    <property type="entry name" value="ATPase_P-typ_TM_dom_sf"/>
</dbReference>
<dbReference type="Pfam" id="PF00690">
    <property type="entry name" value="Cation_ATPase_N"/>
    <property type="match status" value="1"/>
</dbReference>
<dbReference type="SUPFAM" id="SSF81660">
    <property type="entry name" value="Metal cation-transporting ATPase, ATP-binding domain N"/>
    <property type="match status" value="1"/>
</dbReference>
<dbReference type="GO" id="GO:0016887">
    <property type="term" value="F:ATP hydrolysis activity"/>
    <property type="evidence" value="ECO:0007669"/>
    <property type="project" value="InterPro"/>
</dbReference>
<feature type="domain" description="Cation-transporting P-type ATPase N-terminal" evidence="11">
    <location>
        <begin position="3"/>
        <end position="77"/>
    </location>
</feature>
<dbReference type="InterPro" id="IPR004014">
    <property type="entry name" value="ATPase_P-typ_cation-transptr_N"/>
</dbReference>
<feature type="transmembrane region" description="Helical" evidence="10">
    <location>
        <begin position="81"/>
        <end position="97"/>
    </location>
</feature>
<feature type="transmembrane region" description="Helical" evidence="10">
    <location>
        <begin position="858"/>
        <end position="884"/>
    </location>
</feature>
<protein>
    <submittedName>
        <fullName evidence="12">ATPase</fullName>
    </submittedName>
</protein>
<dbReference type="SUPFAM" id="SSF56784">
    <property type="entry name" value="HAD-like"/>
    <property type="match status" value="1"/>
</dbReference>
<feature type="transmembrane region" description="Helical" evidence="10">
    <location>
        <begin position="277"/>
        <end position="299"/>
    </location>
</feature>
<dbReference type="InterPro" id="IPR050510">
    <property type="entry name" value="Cation_transp_ATPase_P-type"/>
</dbReference>
<dbReference type="NCBIfam" id="TIGR01494">
    <property type="entry name" value="ATPase_P-type"/>
    <property type="match status" value="2"/>
</dbReference>